<dbReference type="PROSITE" id="PS50088">
    <property type="entry name" value="ANK_REPEAT"/>
    <property type="match status" value="1"/>
</dbReference>
<dbReference type="PROSITE" id="PS50297">
    <property type="entry name" value="ANK_REP_REGION"/>
    <property type="match status" value="1"/>
</dbReference>
<keyword evidence="2 3" id="KW-0040">ANK repeat</keyword>
<gene>
    <name evidence="5" type="ORF">NECHADRAFT_75597</name>
</gene>
<evidence type="ECO:0000256" key="1">
    <source>
        <dbReference type="ARBA" id="ARBA00022737"/>
    </source>
</evidence>
<accession>C7YJ91</accession>
<dbReference type="PANTHER" id="PTHR24123">
    <property type="entry name" value="ANKYRIN REPEAT-CONTAINING"/>
    <property type="match status" value="1"/>
</dbReference>
<sequence length="1043" mass="117943">MAEVIVGFVSAGVGIAAFAIQISKSIDALRQMRLRPGEARKDLTTLLERLQILHQTVSLLKAWEGYQPVDVIIHHVQERYGIIEPTLRELLEKHQEKGEGHGRQWKKMLARHPKQQIMDLRVGINDLISILNLAFMASQCQAPKVQELTSTANTDPDPPPEEEGGPCDPEPEGDTDETESFTTTAINPSPTSHQEHRVILSAAKPTSNSCGAQKYGCSCHLTGVSGRFWFLQYTPLSSFIRKPNDRASGCRCMSLQLRMALSRFGIPYAIVAGIGFMVDGSGLELRPALRAKRIVNYTSPGFETIWRLERCLISLSEARERFVELHRSNGSLGCHKDPSGKSYIQTLLRYPWGARQEDQFDLLHLLVTECEMTLADETERQASLLEGVFSELTYNNSFLVQCAKWIGKGNHLTLLDTILEHGFDATAIHASPVDKWPTQFSPNWLGSERTPDPFFIEYVRTILNYSPSRQNLIMPGYSGSTILHNVLLNGSVDSAAYWLQRSQPLETNVNFLGQTPLHIVTTRPELCRLVLGAGHDVDVTDNFGATPLMYAAAMGQTEVAKLLISRGANPGLKDTRLQWTFLDYAFFREHWNLAMDVLLVIQTVAEPTVFQLVVQYALIHAPRYLDALTVDVTFLPKVIQLSDDVNFTFGDSGVTDNSLMHYASDLEMASTLVQRGFNKFNQKNSEGKLAINSLAKYRNAPLIQFCLEQGADVGNVSQAGRTIFFDLLPDLEFFNPATWDIIDSIKLCLRAGADPLITDDCICPCSPDGCHVASMFRFRFRRPSSFGAMPDLMWAFELLALLEEYRGIRAAKQLLLSFLRRSQCDEPHISIAHVCCHRGDGIGWTSWPAPSRLQDEDIEEILDEEQDFIKALEMDMKQFESFDLPKLRTEFMVHLKGNYDAHIESTRQEREKYASDSKYQSLITYEVDYRSDKFKSAACLWPLEYSIARSIAEYAFWLQHERLREDKPLVRDFHKAGWFERRISWLLEFMDIMGVTGEMLAKNMGSISVTETWIEKIDPDQTVKSFLEAIGKARNKDEERETG</sequence>
<dbReference type="InterPro" id="IPR051165">
    <property type="entry name" value="Multifunctional_ANK_Repeat"/>
</dbReference>
<dbReference type="Proteomes" id="UP000005206">
    <property type="component" value="Chromosome 1"/>
</dbReference>
<dbReference type="VEuPathDB" id="FungiDB:NECHADRAFT_75597"/>
<dbReference type="AlphaFoldDB" id="C7YJ91"/>
<feature type="repeat" description="ANK" evidence="3">
    <location>
        <begin position="543"/>
        <end position="575"/>
    </location>
</feature>
<evidence type="ECO:0000313" key="6">
    <source>
        <dbReference type="Proteomes" id="UP000005206"/>
    </source>
</evidence>
<feature type="compositionally biased region" description="Acidic residues" evidence="4">
    <location>
        <begin position="158"/>
        <end position="179"/>
    </location>
</feature>
<feature type="region of interest" description="Disordered" evidence="4">
    <location>
        <begin position="148"/>
        <end position="195"/>
    </location>
</feature>
<dbReference type="InParanoid" id="C7YJ91"/>
<dbReference type="eggNOG" id="KOG0192">
    <property type="taxonomic scope" value="Eukaryota"/>
</dbReference>
<keyword evidence="1" id="KW-0677">Repeat</keyword>
<protein>
    <submittedName>
        <fullName evidence="5">Uncharacterized protein</fullName>
    </submittedName>
</protein>
<dbReference type="Pfam" id="PF12796">
    <property type="entry name" value="Ank_2"/>
    <property type="match status" value="1"/>
</dbReference>
<feature type="compositionally biased region" description="Polar residues" evidence="4">
    <location>
        <begin position="180"/>
        <end position="192"/>
    </location>
</feature>
<dbReference type="KEGG" id="nhe:NECHADRAFT_75597"/>
<proteinExistence type="predicted"/>
<dbReference type="Gene3D" id="1.25.40.20">
    <property type="entry name" value="Ankyrin repeat-containing domain"/>
    <property type="match status" value="2"/>
</dbReference>
<dbReference type="OrthoDB" id="3200163at2759"/>
<dbReference type="InterPro" id="IPR002110">
    <property type="entry name" value="Ankyrin_rpt"/>
</dbReference>
<dbReference type="HOGENOM" id="CLU_010915_0_0_1"/>
<dbReference type="OMA" id="DSIRICL"/>
<keyword evidence="6" id="KW-1185">Reference proteome</keyword>
<dbReference type="EMBL" id="GG698896">
    <property type="protein sequence ID" value="EEU48229.1"/>
    <property type="molecule type" value="Genomic_DNA"/>
</dbReference>
<evidence type="ECO:0000256" key="3">
    <source>
        <dbReference type="PROSITE-ProRule" id="PRU00023"/>
    </source>
</evidence>
<dbReference type="GeneID" id="9676574"/>
<dbReference type="PANTHER" id="PTHR24123:SF33">
    <property type="entry name" value="PROTEIN HOS4"/>
    <property type="match status" value="1"/>
</dbReference>
<dbReference type="SMART" id="SM00248">
    <property type="entry name" value="ANK"/>
    <property type="match status" value="6"/>
</dbReference>
<dbReference type="InterPro" id="IPR036770">
    <property type="entry name" value="Ankyrin_rpt-contain_sf"/>
</dbReference>
<reference evidence="5 6" key="1">
    <citation type="journal article" date="2009" name="PLoS Genet.">
        <title>The genome of Nectria haematococca: contribution of supernumerary chromosomes to gene expansion.</title>
        <authorList>
            <person name="Coleman J.J."/>
            <person name="Rounsley S.D."/>
            <person name="Rodriguez-Carres M."/>
            <person name="Kuo A."/>
            <person name="Wasmann C.C."/>
            <person name="Grimwood J."/>
            <person name="Schmutz J."/>
            <person name="Taga M."/>
            <person name="White G.J."/>
            <person name="Zhou S."/>
            <person name="Schwartz D.C."/>
            <person name="Freitag M."/>
            <person name="Ma L.J."/>
            <person name="Danchin E.G."/>
            <person name="Henrissat B."/>
            <person name="Coutinho P.M."/>
            <person name="Nelson D.R."/>
            <person name="Straney D."/>
            <person name="Napoli C.A."/>
            <person name="Barker B.M."/>
            <person name="Gribskov M."/>
            <person name="Rep M."/>
            <person name="Kroken S."/>
            <person name="Molnar I."/>
            <person name="Rensing C."/>
            <person name="Kennell J.C."/>
            <person name="Zamora J."/>
            <person name="Farman M.L."/>
            <person name="Selker E.U."/>
            <person name="Salamov A."/>
            <person name="Shapiro H."/>
            <person name="Pangilinan J."/>
            <person name="Lindquist E."/>
            <person name="Lamers C."/>
            <person name="Grigoriev I.V."/>
            <person name="Geiser D.M."/>
            <person name="Covert S.F."/>
            <person name="Temporini E."/>
            <person name="Vanetten H.D."/>
        </authorList>
    </citation>
    <scope>NUCLEOTIDE SEQUENCE [LARGE SCALE GENOMIC DNA]</scope>
    <source>
        <strain evidence="6">ATCC MYA-4622 / CBS 123669 / FGSC 9596 / NRRL 45880 / 77-13-4</strain>
    </source>
</reference>
<evidence type="ECO:0000313" key="5">
    <source>
        <dbReference type="EMBL" id="EEU48229.1"/>
    </source>
</evidence>
<evidence type="ECO:0000256" key="4">
    <source>
        <dbReference type="SAM" id="MobiDB-lite"/>
    </source>
</evidence>
<name>C7YJ91_FUSV7</name>
<evidence type="ECO:0000256" key="2">
    <source>
        <dbReference type="ARBA" id="ARBA00023043"/>
    </source>
</evidence>
<organism evidence="5 6">
    <name type="scientific">Fusarium vanettenii (strain ATCC MYA-4622 / CBS 123669 / FGSC 9596 / NRRL 45880 / 77-13-4)</name>
    <name type="common">Fusarium solani subsp. pisi</name>
    <dbReference type="NCBI Taxonomy" id="660122"/>
    <lineage>
        <taxon>Eukaryota</taxon>
        <taxon>Fungi</taxon>
        <taxon>Dikarya</taxon>
        <taxon>Ascomycota</taxon>
        <taxon>Pezizomycotina</taxon>
        <taxon>Sordariomycetes</taxon>
        <taxon>Hypocreomycetidae</taxon>
        <taxon>Hypocreales</taxon>
        <taxon>Nectriaceae</taxon>
        <taxon>Fusarium</taxon>
        <taxon>Fusarium solani species complex</taxon>
        <taxon>Fusarium vanettenii</taxon>
    </lineage>
</organism>
<dbReference type="SUPFAM" id="SSF48403">
    <property type="entry name" value="Ankyrin repeat"/>
    <property type="match status" value="2"/>
</dbReference>
<dbReference type="RefSeq" id="XP_003053942.1">
    <property type="nucleotide sequence ID" value="XM_003053896.1"/>
</dbReference>